<organism evidence="2">
    <name type="scientific">viral metagenome</name>
    <dbReference type="NCBI Taxonomy" id="1070528"/>
    <lineage>
        <taxon>unclassified sequences</taxon>
        <taxon>metagenomes</taxon>
        <taxon>organismal metagenomes</taxon>
    </lineage>
</organism>
<dbReference type="EMBL" id="MT144073">
    <property type="protein sequence ID" value="QJA48153.1"/>
    <property type="molecule type" value="Genomic_DNA"/>
</dbReference>
<protein>
    <submittedName>
        <fullName evidence="2">Uncharacterized protein</fullName>
    </submittedName>
</protein>
<feature type="transmembrane region" description="Helical" evidence="1">
    <location>
        <begin position="47"/>
        <end position="69"/>
    </location>
</feature>
<keyword evidence="1" id="KW-1133">Transmembrane helix</keyword>
<evidence type="ECO:0000256" key="1">
    <source>
        <dbReference type="SAM" id="Phobius"/>
    </source>
</evidence>
<name>A0A6H1ZJQ1_9ZZZZ</name>
<dbReference type="EMBL" id="MT144592">
    <property type="protein sequence ID" value="QJH93858.1"/>
    <property type="molecule type" value="Genomic_DNA"/>
</dbReference>
<keyword evidence="1" id="KW-0812">Transmembrane</keyword>
<sequence>MRNGKYDVQPEDWQKLDSDQKLWLIFNTFNGQRYDCSCRFKRHERAIVVLFILLISLITGIDKIPAWALKFFGVM</sequence>
<gene>
    <name evidence="2" type="ORF">TM448A00842_0016</name>
    <name evidence="3" type="ORF">TM448B00141_0044</name>
</gene>
<reference evidence="2" key="1">
    <citation type="submission" date="2020-03" db="EMBL/GenBank/DDBJ databases">
        <title>The deep terrestrial virosphere.</title>
        <authorList>
            <person name="Holmfeldt K."/>
            <person name="Nilsson E."/>
            <person name="Simone D."/>
            <person name="Lopez-Fernandez M."/>
            <person name="Wu X."/>
            <person name="de Brujin I."/>
            <person name="Lundin D."/>
            <person name="Andersson A."/>
            <person name="Bertilsson S."/>
            <person name="Dopson M."/>
        </authorList>
    </citation>
    <scope>NUCLEOTIDE SEQUENCE</scope>
    <source>
        <strain evidence="2">TM448A00842</strain>
        <strain evidence="3">TM448B00141</strain>
    </source>
</reference>
<accession>A0A6H1ZJQ1</accession>
<evidence type="ECO:0000313" key="3">
    <source>
        <dbReference type="EMBL" id="QJH93858.1"/>
    </source>
</evidence>
<evidence type="ECO:0000313" key="2">
    <source>
        <dbReference type="EMBL" id="QJA48153.1"/>
    </source>
</evidence>
<dbReference type="AlphaFoldDB" id="A0A6H1ZJQ1"/>
<keyword evidence="1" id="KW-0472">Membrane</keyword>
<proteinExistence type="predicted"/>